<dbReference type="EC" id="1.1.1.42" evidence="17"/>
<dbReference type="AlphaFoldDB" id="A0A852V7W5"/>
<comment type="subunit">
    <text evidence="3">Homodimer.</text>
</comment>
<dbReference type="SUPFAM" id="SSF53659">
    <property type="entry name" value="Isocitrate/Isopropylmalate dehydrogenase-like"/>
    <property type="match status" value="1"/>
</dbReference>
<feature type="modified residue" description="N6-succinyllysine" evidence="16">
    <location>
        <position position="103"/>
    </location>
</feature>
<name>A0A852V7W5_9BACT</name>
<keyword evidence="10 14" id="KW-0464">Manganese</keyword>
<accession>A0A852V7W5</accession>
<feature type="site" description="Critical for catalysis" evidence="15">
    <location>
        <position position="163"/>
    </location>
</feature>
<feature type="binding site" evidence="12">
    <location>
        <position position="116"/>
    </location>
    <ligand>
        <name>D-threo-isocitrate</name>
        <dbReference type="ChEBI" id="CHEBI:15562"/>
    </ligand>
</feature>
<evidence type="ECO:0000259" key="18">
    <source>
        <dbReference type="SMART" id="SM01329"/>
    </source>
</evidence>
<comment type="caution">
    <text evidence="19">The sequence shown here is derived from an EMBL/GenBank/DDBJ whole genome shotgun (WGS) entry which is preliminary data.</text>
</comment>
<evidence type="ECO:0000256" key="13">
    <source>
        <dbReference type="PIRSR" id="PIRSR604439-2"/>
    </source>
</evidence>
<evidence type="ECO:0000256" key="5">
    <source>
        <dbReference type="ARBA" id="ARBA00022532"/>
    </source>
</evidence>
<evidence type="ECO:0000256" key="3">
    <source>
        <dbReference type="ARBA" id="ARBA00011738"/>
    </source>
</evidence>
<dbReference type="InterPro" id="IPR024084">
    <property type="entry name" value="IsoPropMal-DH-like_dom"/>
</dbReference>
<dbReference type="Pfam" id="PF00180">
    <property type="entry name" value="Iso_dh"/>
    <property type="match status" value="1"/>
</dbReference>
<comment type="catalytic activity">
    <reaction evidence="11">
        <text>D-threo-isocitrate + NADP(+) = 2-oxoglutarate + CO2 + NADPH</text>
        <dbReference type="Rhea" id="RHEA:19629"/>
        <dbReference type="ChEBI" id="CHEBI:15562"/>
        <dbReference type="ChEBI" id="CHEBI:16526"/>
        <dbReference type="ChEBI" id="CHEBI:16810"/>
        <dbReference type="ChEBI" id="CHEBI:57783"/>
        <dbReference type="ChEBI" id="CHEBI:58349"/>
        <dbReference type="EC" id="1.1.1.42"/>
    </reaction>
</comment>
<dbReference type="PROSITE" id="PS00470">
    <property type="entry name" value="IDH_IMDH"/>
    <property type="match status" value="1"/>
</dbReference>
<evidence type="ECO:0000256" key="8">
    <source>
        <dbReference type="ARBA" id="ARBA00022857"/>
    </source>
</evidence>
<evidence type="ECO:0000256" key="7">
    <source>
        <dbReference type="ARBA" id="ARBA00022842"/>
    </source>
</evidence>
<reference evidence="19 20" key="1">
    <citation type="submission" date="2020-07" db="EMBL/GenBank/DDBJ databases">
        <title>Genomic Encyclopedia of Type Strains, Phase IV (KMG-V): Genome sequencing to study the core and pangenomes of soil and plant-associated prokaryotes.</title>
        <authorList>
            <person name="Whitman W."/>
        </authorList>
    </citation>
    <scope>NUCLEOTIDE SEQUENCE [LARGE SCALE GENOMIC DNA]</scope>
    <source>
        <strain evidence="19 20">M8UP22</strain>
    </source>
</reference>
<feature type="domain" description="Isopropylmalate dehydrogenase-like" evidence="18">
    <location>
        <begin position="33"/>
        <end position="464"/>
    </location>
</feature>
<feature type="binding site" evidence="12">
    <location>
        <position position="132"/>
    </location>
    <ligand>
        <name>D-threo-isocitrate</name>
        <dbReference type="ChEBI" id="CHEBI:15562"/>
    </ligand>
</feature>
<evidence type="ECO:0000256" key="11">
    <source>
        <dbReference type="ARBA" id="ARBA00023554"/>
    </source>
</evidence>
<evidence type="ECO:0000313" key="20">
    <source>
        <dbReference type="Proteomes" id="UP000564385"/>
    </source>
</evidence>
<dbReference type="SMART" id="SM01329">
    <property type="entry name" value="Iso_dh"/>
    <property type="match status" value="1"/>
</dbReference>
<sequence length="468" mass="51339">MTMQTSYNGISVPANGQAIEYNNGKFTIPDHPIIPFIEGDGTGRDIWKASQRVFDAAVAKAYGGKRSVAWYEVLAGEKAYRQTKNWLPDDTVKATVDFRVSIKGPLTTPVGGGIRSLNVALRQLMDLYQCVRPVKYYAGVPSPVKHPEKLNVVIFRENTEDIYAGIEFREGTPEAQKFIAFVNDDMLKGTKKKIRLDSGVGVKPISITGSKRLVRAAIQYALDNKRKTVTLVHKGNIQKFTEGAFREWGYEVASQEFREQTVTERESWILGNVEANPKLTAEENAALIEPGIEFAAKEFGEEVIAEVKSVLASIGASHGAGKWKTKILINDRIADSIFQQIILRPEDYSVLATTNLNGDYISDAAAAQVGGLGIAPGGNIGDGYAVFEATHGTAPKYADKDVINPGSVILSGVMLFDFLGWTEAARLIESSMEKTIGQKFVTYDFERGMQGATKAKTSEFATRMIENM</sequence>
<dbReference type="Proteomes" id="UP000564385">
    <property type="component" value="Unassembled WGS sequence"/>
</dbReference>
<protein>
    <recommendedName>
        <fullName evidence="17">Isocitrate dehydrogenase [NADP]</fullName>
        <ecNumber evidence="17">1.1.1.42</ecNumber>
    </recommendedName>
</protein>
<evidence type="ECO:0000256" key="17">
    <source>
        <dbReference type="RuleBase" id="RU004446"/>
    </source>
</evidence>
<dbReference type="GO" id="GO:0000287">
    <property type="term" value="F:magnesium ion binding"/>
    <property type="evidence" value="ECO:0007669"/>
    <property type="project" value="InterPro"/>
</dbReference>
<feature type="modified residue" description="N6-acetyllysine" evidence="16">
    <location>
        <position position="145"/>
    </location>
</feature>
<dbReference type="InterPro" id="IPR004439">
    <property type="entry name" value="Isocitrate_DH_NADP_dimer_prok"/>
</dbReference>
<dbReference type="InterPro" id="IPR019818">
    <property type="entry name" value="IsoCit/isopropylmalate_DH_CS"/>
</dbReference>
<organism evidence="19 20">
    <name type="scientific">Tunturiibacter lichenicola</name>
    <dbReference type="NCBI Taxonomy" id="2051959"/>
    <lineage>
        <taxon>Bacteria</taxon>
        <taxon>Pseudomonadati</taxon>
        <taxon>Acidobacteriota</taxon>
        <taxon>Terriglobia</taxon>
        <taxon>Terriglobales</taxon>
        <taxon>Acidobacteriaceae</taxon>
        <taxon>Tunturiibacter</taxon>
    </lineage>
</organism>
<comment type="similarity">
    <text evidence="2">Belongs to the isocitrate and isopropylmalate dehydrogenases family.</text>
</comment>
<evidence type="ECO:0000256" key="9">
    <source>
        <dbReference type="ARBA" id="ARBA00023002"/>
    </source>
</evidence>
<evidence type="ECO:0000256" key="14">
    <source>
        <dbReference type="PIRSR" id="PIRSR604439-3"/>
    </source>
</evidence>
<feature type="binding site" evidence="12">
    <location>
        <position position="156"/>
    </location>
    <ligand>
        <name>D-threo-isocitrate</name>
        <dbReference type="ChEBI" id="CHEBI:15562"/>
    </ligand>
</feature>
<dbReference type="GO" id="GO:0006097">
    <property type="term" value="P:glyoxylate cycle"/>
    <property type="evidence" value="ECO:0007669"/>
    <property type="project" value="UniProtKB-KW"/>
</dbReference>
<dbReference type="NCBIfam" id="TIGR00183">
    <property type="entry name" value="prok_nadp_idh"/>
    <property type="match status" value="1"/>
</dbReference>
<feature type="binding site" evidence="13">
    <location>
        <position position="404"/>
    </location>
    <ligand>
        <name>NADP(+)</name>
        <dbReference type="ChEBI" id="CHEBI:58349"/>
    </ligand>
</feature>
<feature type="binding site" evidence="12">
    <location>
        <position position="122"/>
    </location>
    <ligand>
        <name>D-threo-isocitrate</name>
        <dbReference type="ChEBI" id="CHEBI:15562"/>
    </ligand>
</feature>
<keyword evidence="8 13" id="KW-0521">NADP</keyword>
<evidence type="ECO:0000256" key="16">
    <source>
        <dbReference type="PIRSR" id="PIRSR604439-5"/>
    </source>
</evidence>
<proteinExistence type="inferred from homology"/>
<keyword evidence="7 14" id="KW-0460">Magnesium</keyword>
<feature type="binding site" evidence="13">
    <location>
        <begin position="391"/>
        <end position="397"/>
    </location>
    <ligand>
        <name>NADP(+)</name>
        <dbReference type="ChEBI" id="CHEBI:58349"/>
    </ligand>
</feature>
<dbReference type="GO" id="GO:0004450">
    <property type="term" value="F:isocitrate dehydrogenase (NADP+) activity"/>
    <property type="evidence" value="ECO:0007669"/>
    <property type="project" value="UniProtKB-UniRule"/>
</dbReference>
<evidence type="ECO:0000256" key="6">
    <source>
        <dbReference type="ARBA" id="ARBA00022723"/>
    </source>
</evidence>
<feature type="binding site" evidence="13">
    <location>
        <position position="107"/>
    </location>
    <ligand>
        <name>NADP(+)</name>
        <dbReference type="ChEBI" id="CHEBI:58349"/>
    </ligand>
</feature>
<evidence type="ECO:0000256" key="10">
    <source>
        <dbReference type="ARBA" id="ARBA00023211"/>
    </source>
</evidence>
<dbReference type="GO" id="GO:0006099">
    <property type="term" value="P:tricarboxylic acid cycle"/>
    <property type="evidence" value="ECO:0007669"/>
    <property type="project" value="UniProtKB-UniRule"/>
</dbReference>
<dbReference type="PANTHER" id="PTHR43504">
    <property type="entry name" value="ISOCITRATE DEHYDROGENASE [NADP]"/>
    <property type="match status" value="1"/>
</dbReference>
<feature type="binding site" evidence="13">
    <location>
        <position position="447"/>
    </location>
    <ligand>
        <name>NADP(+)</name>
        <dbReference type="ChEBI" id="CHEBI:58349"/>
    </ligand>
</feature>
<keyword evidence="9 19" id="KW-0560">Oxidoreductase</keyword>
<evidence type="ECO:0000313" key="19">
    <source>
        <dbReference type="EMBL" id="NYF89078.1"/>
    </source>
</evidence>
<keyword evidence="4 17" id="KW-0329">Glyoxylate bypass</keyword>
<keyword evidence="5 17" id="KW-0816">Tricarboxylic acid cycle</keyword>
<feature type="binding site" evidence="13">
    <location>
        <position position="443"/>
    </location>
    <ligand>
        <name>NADP(+)</name>
        <dbReference type="ChEBI" id="CHEBI:58349"/>
    </ligand>
</feature>
<gene>
    <name evidence="19" type="ORF">HDF08_001145</name>
</gene>
<feature type="modified residue" description="Phosphoserine" evidence="16">
    <location>
        <position position="116"/>
    </location>
</feature>
<feature type="binding site" evidence="12">
    <location>
        <position position="118"/>
    </location>
    <ligand>
        <name>D-threo-isocitrate</name>
        <dbReference type="ChEBI" id="CHEBI:15562"/>
    </ligand>
</feature>
<evidence type="ECO:0000256" key="15">
    <source>
        <dbReference type="PIRSR" id="PIRSR604439-4"/>
    </source>
</evidence>
<comment type="cofactor">
    <cofactor evidence="14">
        <name>Mg(2+)</name>
        <dbReference type="ChEBI" id="CHEBI:18420"/>
    </cofactor>
    <cofactor evidence="14">
        <name>Mn(2+)</name>
        <dbReference type="ChEBI" id="CHEBI:29035"/>
    </cofactor>
    <text evidence="14">Binds 1 Mg(2+) or Mn(2+) ion per subunit.</text>
</comment>
<dbReference type="PANTHER" id="PTHR43504:SF1">
    <property type="entry name" value="ISOCITRATE DEHYDROGENASE [NADP]"/>
    <property type="match status" value="1"/>
</dbReference>
<comment type="cofactor">
    <cofactor evidence="1">
        <name>Mn(2+)</name>
        <dbReference type="ChEBI" id="CHEBI:29035"/>
    </cofactor>
</comment>
<dbReference type="NCBIfam" id="NF005610">
    <property type="entry name" value="PRK07362.1"/>
    <property type="match status" value="1"/>
</dbReference>
<dbReference type="Gene3D" id="3.40.718.10">
    <property type="entry name" value="Isopropylmalate Dehydrogenase"/>
    <property type="match status" value="2"/>
</dbReference>
<feature type="site" description="Critical for catalysis" evidence="15">
    <location>
        <position position="234"/>
    </location>
</feature>
<evidence type="ECO:0000256" key="1">
    <source>
        <dbReference type="ARBA" id="ARBA00001936"/>
    </source>
</evidence>
<evidence type="ECO:0000256" key="2">
    <source>
        <dbReference type="ARBA" id="ARBA00007769"/>
    </source>
</evidence>
<dbReference type="GO" id="GO:0051287">
    <property type="term" value="F:NAD binding"/>
    <property type="evidence" value="ECO:0007669"/>
    <property type="project" value="InterPro"/>
</dbReference>
<feature type="binding site" evidence="14">
    <location>
        <position position="359"/>
    </location>
    <ligand>
        <name>Mg(2+)</name>
        <dbReference type="ChEBI" id="CHEBI:18420"/>
    </ligand>
</feature>
<evidence type="ECO:0000256" key="12">
    <source>
        <dbReference type="PIRSR" id="PIRSR604439-1"/>
    </source>
</evidence>
<keyword evidence="6 17" id="KW-0479">Metal-binding</keyword>
<dbReference type="EMBL" id="JACCCU010000001">
    <property type="protein sequence ID" value="NYF89078.1"/>
    <property type="molecule type" value="Genomic_DNA"/>
</dbReference>
<evidence type="ECO:0000256" key="4">
    <source>
        <dbReference type="ARBA" id="ARBA00022435"/>
    </source>
</evidence>